<comment type="caution">
    <text evidence="2">The sequence shown here is derived from an EMBL/GenBank/DDBJ whole genome shotgun (WGS) entry which is preliminary data.</text>
</comment>
<dbReference type="EMBL" id="JBHSUB010000018">
    <property type="protein sequence ID" value="MFC6379450.1"/>
    <property type="molecule type" value="Genomic_DNA"/>
</dbReference>
<keyword evidence="3" id="KW-1185">Reference proteome</keyword>
<feature type="transmembrane region" description="Helical" evidence="1">
    <location>
        <begin position="360"/>
        <end position="379"/>
    </location>
</feature>
<feature type="transmembrane region" description="Helical" evidence="1">
    <location>
        <begin position="385"/>
        <end position="403"/>
    </location>
</feature>
<dbReference type="Pfam" id="PF04632">
    <property type="entry name" value="FUSC"/>
    <property type="match status" value="1"/>
</dbReference>
<keyword evidence="1" id="KW-1133">Transmembrane helix</keyword>
<feature type="transmembrane region" description="Helical" evidence="1">
    <location>
        <begin position="410"/>
        <end position="431"/>
    </location>
</feature>
<feature type="transmembrane region" description="Helical" evidence="1">
    <location>
        <begin position="118"/>
        <end position="137"/>
    </location>
</feature>
<dbReference type="InterPro" id="IPR006726">
    <property type="entry name" value="PHBA_efflux_AaeB/fusaric-R"/>
</dbReference>
<evidence type="ECO:0000313" key="3">
    <source>
        <dbReference type="Proteomes" id="UP001596230"/>
    </source>
</evidence>
<dbReference type="Proteomes" id="UP001596230">
    <property type="component" value="Unassembled WGS sequence"/>
</dbReference>
<proteinExistence type="predicted"/>
<keyword evidence="1" id="KW-0472">Membrane</keyword>
<keyword evidence="1" id="KW-0812">Transmembrane</keyword>
<evidence type="ECO:0000256" key="1">
    <source>
        <dbReference type="SAM" id="Phobius"/>
    </source>
</evidence>
<feature type="transmembrane region" description="Helical" evidence="1">
    <location>
        <begin position="21"/>
        <end position="41"/>
    </location>
</feature>
<feature type="transmembrane region" description="Helical" evidence="1">
    <location>
        <begin position="149"/>
        <end position="170"/>
    </location>
</feature>
<name>A0ABW1W2H6_9GAMM</name>
<protein>
    <submittedName>
        <fullName evidence="2">FUSC family protein</fullName>
    </submittedName>
</protein>
<feature type="transmembrane region" description="Helical" evidence="1">
    <location>
        <begin position="47"/>
        <end position="65"/>
    </location>
</feature>
<reference evidence="3" key="1">
    <citation type="journal article" date="2019" name="Int. J. Syst. Evol. Microbiol.">
        <title>The Global Catalogue of Microorganisms (GCM) 10K type strain sequencing project: providing services to taxonomists for standard genome sequencing and annotation.</title>
        <authorList>
            <consortium name="The Broad Institute Genomics Platform"/>
            <consortium name="The Broad Institute Genome Sequencing Center for Infectious Disease"/>
            <person name="Wu L."/>
            <person name="Ma J."/>
        </authorList>
    </citation>
    <scope>NUCLEOTIDE SEQUENCE [LARGE SCALE GENOMIC DNA]</scope>
    <source>
        <strain evidence="3">CGMCC 1.18518</strain>
    </source>
</reference>
<gene>
    <name evidence="2" type="ORF">ACFP9W_15455</name>
</gene>
<sequence length="679" mass="76677">MNLNWLSWQRLPWICATGPQWRYALRNSLAMCLALIFAYTLDLDQPYWAMTSAAVVSFPTVGGAISKSLGRICGSLIGATVALMIAGHTLNDPWLFTFTIAAWLAFCTWISSHYQNNVAYAFCLSGYTAAIIVFSTVNVTEVNQVWDIAQARVCEVITGILCAGLMMMILPSTSDGDNLMLSLHKMHQDIYLHAVTLLSRNSTTLAHTAHEQVISQILTMNLLRVQAFWSHYRFRRQNNVLNYILHQQLRMTSVLSGLRRMLLNWPEAPETLYQGIQDILTELSRPGGDKYAIAMILRRMVAENPADFRQRAVCERLRYFCWLYLDINRWIRLIEVADADTRFQPPAVPSLARENDSTEAALSALRTFVAIIAGGTFWINSHWESGSEALTLTAIACVLYSSSPSPGGTIFGLLKTLLFLCCLSLVMKFGLMIQLTALWQFLLFLFPMLITAQLLKLQQPANAAFWGQSIVFLGSFISVTNPPEWDYAGFLNANVAKVCGVLLAWLAFQILQPSSDDRKSRRHIRALRLAFLDQLRRHPTLKEHDFESRVYHLVSQLKSSKNQQAKLWLLRWGVVLLNCSHIVWYLRSWTPQNPALMALRDNSFQSLQQVMSLRGVRHNALETTLDELQHTLLALQTQDNEEARELAGILWRLQCSLAQLQQGVPEPPLSGPAAQGSEQ</sequence>
<feature type="transmembrane region" description="Helical" evidence="1">
    <location>
        <begin position="94"/>
        <end position="111"/>
    </location>
</feature>
<accession>A0ABW1W2H6</accession>
<dbReference type="RefSeq" id="WP_385953685.1">
    <property type="nucleotide sequence ID" value="NZ_JBHSUB010000018.1"/>
</dbReference>
<evidence type="ECO:0000313" key="2">
    <source>
        <dbReference type="EMBL" id="MFC6379450.1"/>
    </source>
</evidence>
<organism evidence="2 3">
    <name type="scientific">Tatumella terrea</name>
    <dbReference type="NCBI Taxonomy" id="419007"/>
    <lineage>
        <taxon>Bacteria</taxon>
        <taxon>Pseudomonadati</taxon>
        <taxon>Pseudomonadota</taxon>
        <taxon>Gammaproteobacteria</taxon>
        <taxon>Enterobacterales</taxon>
        <taxon>Erwiniaceae</taxon>
        <taxon>Tatumella</taxon>
    </lineage>
</organism>
<feature type="transmembrane region" description="Helical" evidence="1">
    <location>
        <begin position="72"/>
        <end position="88"/>
    </location>
</feature>